<dbReference type="Proteomes" id="UP001060012">
    <property type="component" value="Chromosome"/>
</dbReference>
<dbReference type="RefSeq" id="WP_254577112.1">
    <property type="nucleotide sequence ID" value="NZ_CP100595.1"/>
</dbReference>
<reference evidence="1" key="1">
    <citation type="submission" date="2022-07" db="EMBL/GenBank/DDBJ databases">
        <title>Arcobacter roscoffensis sp. nov., a marine bacterium isolated from coastal seawater collected from Roscoff, France.</title>
        <authorList>
            <person name="Pascual J."/>
            <person name="Lepeaux C."/>
            <person name="Methner A."/>
            <person name="Overmann J."/>
        </authorList>
    </citation>
    <scope>NUCLEOTIDE SEQUENCE</scope>
    <source>
        <strain evidence="1">ARW1-2F2</strain>
    </source>
</reference>
<dbReference type="EMBL" id="CP100595">
    <property type="protein sequence ID" value="UTJ06933.1"/>
    <property type="molecule type" value="Genomic_DNA"/>
</dbReference>
<sequence length="70" mass="8131">MATVRVERACGCFKNSDYKQEMTFETIDEALEKANMMCIEMNEDFCHKHKFVAVYDEPTGEVIIKMQMNG</sequence>
<protein>
    <recommendedName>
        <fullName evidence="3">Phage protein</fullName>
    </recommendedName>
</protein>
<keyword evidence="2" id="KW-1185">Reference proteome</keyword>
<gene>
    <name evidence="1" type="ORF">NJU99_02245</name>
</gene>
<evidence type="ECO:0008006" key="3">
    <source>
        <dbReference type="Google" id="ProtNLM"/>
    </source>
</evidence>
<evidence type="ECO:0000313" key="2">
    <source>
        <dbReference type="Proteomes" id="UP001060012"/>
    </source>
</evidence>
<name>A0ABY5E7A7_9BACT</name>
<proteinExistence type="predicted"/>
<evidence type="ECO:0000313" key="1">
    <source>
        <dbReference type="EMBL" id="UTJ06933.1"/>
    </source>
</evidence>
<accession>A0ABY5E7A7</accession>
<organism evidence="1 2">
    <name type="scientific">Arcobacter roscoffensis</name>
    <dbReference type="NCBI Taxonomy" id="2961520"/>
    <lineage>
        <taxon>Bacteria</taxon>
        <taxon>Pseudomonadati</taxon>
        <taxon>Campylobacterota</taxon>
        <taxon>Epsilonproteobacteria</taxon>
        <taxon>Campylobacterales</taxon>
        <taxon>Arcobacteraceae</taxon>
        <taxon>Arcobacter</taxon>
    </lineage>
</organism>